<evidence type="ECO:0000313" key="1">
    <source>
        <dbReference type="EMBL" id="PRY44153.1"/>
    </source>
</evidence>
<dbReference type="RefSeq" id="WP_106136578.1">
    <property type="nucleotide sequence ID" value="NZ_PVTE01000003.1"/>
</dbReference>
<gene>
    <name evidence="1" type="ORF">CLV58_103122</name>
</gene>
<name>A0A2T0TER6_9BACT</name>
<sequence length="302" mass="33221">MKAFQALVNHRASANSVTQRQASASFTSSHAVAQQALHAAINGSAHLKKTAHIQQVTQRAAVAEPLIQRKGNKHLKRFLNVITLGGRKLYVNHKRAAAAGQNQAVQIPNHVDQPNHTEADFLAAYGKSRYYHNTSEDNLKSIDENGLLNYKDRVNMLGNDVVGMSIRAGGEYAGDEKKGVFMGPKKFMLENNLTSHPVRAFLSAERTTIHHWRKEGVSSQELVLDEKFRGGAVITKDSVYSSHVTAKKLEDMLDENDPKLNSILDAIASHYEGPAPDKDIMKGFMRSAIGGRRLSNAAFDNA</sequence>
<dbReference type="Proteomes" id="UP000238375">
    <property type="component" value="Unassembled WGS sequence"/>
</dbReference>
<comment type="caution">
    <text evidence="1">The sequence shown here is derived from an EMBL/GenBank/DDBJ whole genome shotgun (WGS) entry which is preliminary data.</text>
</comment>
<keyword evidence="2" id="KW-1185">Reference proteome</keyword>
<evidence type="ECO:0000313" key="2">
    <source>
        <dbReference type="Proteomes" id="UP000238375"/>
    </source>
</evidence>
<dbReference type="EMBL" id="PVTE01000003">
    <property type="protein sequence ID" value="PRY44153.1"/>
    <property type="molecule type" value="Genomic_DNA"/>
</dbReference>
<proteinExistence type="predicted"/>
<dbReference type="AlphaFoldDB" id="A0A2T0TER6"/>
<reference evidence="1 2" key="1">
    <citation type="submission" date="2018-03" db="EMBL/GenBank/DDBJ databases">
        <title>Genomic Encyclopedia of Archaeal and Bacterial Type Strains, Phase II (KMG-II): from individual species to whole genera.</title>
        <authorList>
            <person name="Goeker M."/>
        </authorList>
    </citation>
    <scope>NUCLEOTIDE SEQUENCE [LARGE SCALE GENOMIC DNA]</scope>
    <source>
        <strain evidence="1 2">DSM 28354</strain>
    </source>
</reference>
<accession>A0A2T0TER6</accession>
<protein>
    <submittedName>
        <fullName evidence="1">Uncharacterized protein</fullName>
    </submittedName>
</protein>
<organism evidence="1 2">
    <name type="scientific">Spirosoma oryzae</name>
    <dbReference type="NCBI Taxonomy" id="1469603"/>
    <lineage>
        <taxon>Bacteria</taxon>
        <taxon>Pseudomonadati</taxon>
        <taxon>Bacteroidota</taxon>
        <taxon>Cytophagia</taxon>
        <taxon>Cytophagales</taxon>
        <taxon>Cytophagaceae</taxon>
        <taxon>Spirosoma</taxon>
    </lineage>
</organism>